<geneLocation type="mitochondrion" evidence="2"/>
<sequence length="51" mass="5751">MILQVFLIFLCCANFLCSGFGIHAIIRKSQPLTSLLERVFLTSFPLSKVFS</sequence>
<name>A0A1Y0B2T4_9LAMI</name>
<dbReference type="EMBL" id="KY774314">
    <property type="protein sequence ID" value="ART31683.1"/>
    <property type="molecule type" value="Genomic_DNA"/>
</dbReference>
<protein>
    <submittedName>
        <fullName evidence="2">Uncharacterized protein</fullName>
    </submittedName>
</protein>
<dbReference type="AlphaFoldDB" id="A0A1Y0B2T4"/>
<organism evidence="2">
    <name type="scientific">Utricularia reniformis</name>
    <dbReference type="NCBI Taxonomy" id="192314"/>
    <lineage>
        <taxon>Eukaryota</taxon>
        <taxon>Viridiplantae</taxon>
        <taxon>Streptophyta</taxon>
        <taxon>Embryophyta</taxon>
        <taxon>Tracheophyta</taxon>
        <taxon>Spermatophyta</taxon>
        <taxon>Magnoliopsida</taxon>
        <taxon>eudicotyledons</taxon>
        <taxon>Gunneridae</taxon>
        <taxon>Pentapetalae</taxon>
        <taxon>asterids</taxon>
        <taxon>lamiids</taxon>
        <taxon>Lamiales</taxon>
        <taxon>Lentibulariaceae</taxon>
        <taxon>Utricularia</taxon>
    </lineage>
</organism>
<evidence type="ECO:0000313" key="2">
    <source>
        <dbReference type="EMBL" id="ART31683.1"/>
    </source>
</evidence>
<gene>
    <name evidence="2" type="ORF">AEK19_MT1492</name>
</gene>
<keyword evidence="1" id="KW-0472">Membrane</keyword>
<keyword evidence="1" id="KW-0812">Transmembrane</keyword>
<proteinExistence type="predicted"/>
<keyword evidence="1" id="KW-1133">Transmembrane helix</keyword>
<accession>A0A1Y0B2T4</accession>
<feature type="transmembrane region" description="Helical" evidence="1">
    <location>
        <begin position="6"/>
        <end position="26"/>
    </location>
</feature>
<keyword evidence="2" id="KW-0496">Mitochondrion</keyword>
<reference evidence="2" key="1">
    <citation type="submission" date="2017-03" db="EMBL/GenBank/DDBJ databases">
        <title>The mitochondrial genome of the carnivorous plant Utricularia reniformis (Lentibulariaceae): structure, comparative analysis and evolutionary landmarks.</title>
        <authorList>
            <person name="Silva S.R."/>
            <person name="Alvarenga D.O."/>
            <person name="Michael T.P."/>
            <person name="Miranda V.F.O."/>
            <person name="Varani A.M."/>
        </authorList>
    </citation>
    <scope>NUCLEOTIDE SEQUENCE</scope>
</reference>
<evidence type="ECO:0000256" key="1">
    <source>
        <dbReference type="SAM" id="Phobius"/>
    </source>
</evidence>